<keyword evidence="2" id="KW-0186">Copper</keyword>
<keyword evidence="4" id="KW-0732">Signal</keyword>
<keyword evidence="1" id="KW-0479">Metal-binding</keyword>
<dbReference type="AlphaFoldDB" id="A0AAD5TRK7"/>
<dbReference type="EMBL" id="JADGJQ010000007">
    <property type="protein sequence ID" value="KAJ3183040.1"/>
    <property type="molecule type" value="Genomic_DNA"/>
</dbReference>
<evidence type="ECO:0000256" key="2">
    <source>
        <dbReference type="ARBA" id="ARBA00023008"/>
    </source>
</evidence>
<evidence type="ECO:0000256" key="1">
    <source>
        <dbReference type="ARBA" id="ARBA00022723"/>
    </source>
</evidence>
<dbReference type="GO" id="GO:0016491">
    <property type="term" value="F:oxidoreductase activity"/>
    <property type="evidence" value="ECO:0007669"/>
    <property type="project" value="InterPro"/>
</dbReference>
<feature type="signal peptide" evidence="4">
    <location>
        <begin position="1"/>
        <end position="21"/>
    </location>
</feature>
<evidence type="ECO:0000313" key="7">
    <source>
        <dbReference type="Proteomes" id="UP001212152"/>
    </source>
</evidence>
<evidence type="ECO:0000313" key="6">
    <source>
        <dbReference type="EMBL" id="KAJ3183040.1"/>
    </source>
</evidence>
<feature type="compositionally biased region" description="Low complexity" evidence="3">
    <location>
        <begin position="381"/>
        <end position="402"/>
    </location>
</feature>
<dbReference type="InterPro" id="IPR008922">
    <property type="entry name" value="Di-copper_centre_dom_sf"/>
</dbReference>
<evidence type="ECO:0000256" key="3">
    <source>
        <dbReference type="SAM" id="MobiDB-lite"/>
    </source>
</evidence>
<feature type="chain" id="PRO_5041932453" description="Tyrosinase copper-binding domain-containing protein" evidence="4">
    <location>
        <begin position="22"/>
        <end position="553"/>
    </location>
</feature>
<keyword evidence="7" id="KW-1185">Reference proteome</keyword>
<dbReference type="PRINTS" id="PR00092">
    <property type="entry name" value="TYROSINASE"/>
</dbReference>
<feature type="region of interest" description="Disordered" evidence="3">
    <location>
        <begin position="366"/>
        <end position="406"/>
    </location>
</feature>
<sequence length="553" mass="60208">MVAQLAAGALATLVLAGFAAAQNSSPTAPLSAASGIGKCTAPVVRREFRQLSDDQKQSFIDANLCLRDPNRSPSVLGPEIGSPSLYDDLVWVHSTGAPLTHNAASFLPWHRQFLGIYEYWLNKNCGYSGGIPFWDWSIDSQAPERSPILSDQWFGGNGRGADDCITNGQFKNVKTYFPVTQRAACIARRFNSNDQGGDSSRLPPFPSYAQVMEILELGQDYDEFRHRLESNPHALVHDAIGGHMGQVKWSTNDNLFWLHHCNIDRLYDVWQAEHPDLALEFDGAELDKNPGEDASSSDRLRYYGIYPDKSVKSVLSPSSGDLLCYTYTNSLLHDSAAAAPDGPSIQRRSNNHLSFAAWRESRLAAAADGTGAPSPAPQSSPPAASEADPQGSPSDPTTPSPYDRNHLYNLRHTLPVSEEHFRSIGYSDAQIARARADEQLYRDFIDYANSASGYISKNALVYVESATGYHAPSDDEAALRATLTKMLCHAANTVLLGAKAQGKNLADIFDGFITQFQAAAAAKQDGGNGRASSLAMIARPVASFRQAYKRMLA</sequence>
<reference evidence="6" key="1">
    <citation type="submission" date="2020-05" db="EMBL/GenBank/DDBJ databases">
        <title>Phylogenomic resolution of chytrid fungi.</title>
        <authorList>
            <person name="Stajich J.E."/>
            <person name="Amses K."/>
            <person name="Simmons R."/>
            <person name="Seto K."/>
            <person name="Myers J."/>
            <person name="Bonds A."/>
            <person name="Quandt C.A."/>
            <person name="Barry K."/>
            <person name="Liu P."/>
            <person name="Grigoriev I."/>
            <person name="Longcore J.E."/>
            <person name="James T.Y."/>
        </authorList>
    </citation>
    <scope>NUCLEOTIDE SEQUENCE</scope>
    <source>
        <strain evidence="6">JEL0379</strain>
    </source>
</reference>
<evidence type="ECO:0000259" key="5">
    <source>
        <dbReference type="PROSITE" id="PS00497"/>
    </source>
</evidence>
<comment type="caution">
    <text evidence="6">The sequence shown here is derived from an EMBL/GenBank/DDBJ whole genome shotgun (WGS) entry which is preliminary data.</text>
</comment>
<dbReference type="SUPFAM" id="SSF48056">
    <property type="entry name" value="Di-copper centre-containing domain"/>
    <property type="match status" value="1"/>
</dbReference>
<protein>
    <recommendedName>
        <fullName evidence="5">Tyrosinase copper-binding domain-containing protein</fullName>
    </recommendedName>
</protein>
<dbReference type="GO" id="GO:0046872">
    <property type="term" value="F:metal ion binding"/>
    <property type="evidence" value="ECO:0007669"/>
    <property type="project" value="UniProtKB-KW"/>
</dbReference>
<dbReference type="PROSITE" id="PS00497">
    <property type="entry name" value="TYROSINASE_1"/>
    <property type="match status" value="1"/>
</dbReference>
<proteinExistence type="predicted"/>
<dbReference type="InterPro" id="IPR002227">
    <property type="entry name" value="Tyrosinase_Cu-bd"/>
</dbReference>
<dbReference type="Gene3D" id="1.10.1280.10">
    <property type="entry name" value="Di-copper center containing domain from catechol oxidase"/>
    <property type="match status" value="1"/>
</dbReference>
<dbReference type="InterPro" id="IPR050316">
    <property type="entry name" value="Tyrosinase/Hemocyanin"/>
</dbReference>
<gene>
    <name evidence="6" type="ORF">HDU87_007462</name>
</gene>
<name>A0AAD5TRK7_9FUNG</name>
<dbReference type="PANTHER" id="PTHR11474">
    <property type="entry name" value="TYROSINASE FAMILY MEMBER"/>
    <property type="match status" value="1"/>
</dbReference>
<dbReference type="Pfam" id="PF00264">
    <property type="entry name" value="Tyrosinase"/>
    <property type="match status" value="1"/>
</dbReference>
<dbReference type="PANTHER" id="PTHR11474:SF126">
    <property type="entry name" value="TYROSINASE-LIKE PROTEIN TYR-1-RELATED"/>
    <property type="match status" value="1"/>
</dbReference>
<organism evidence="6 7">
    <name type="scientific">Geranomyces variabilis</name>
    <dbReference type="NCBI Taxonomy" id="109894"/>
    <lineage>
        <taxon>Eukaryota</taxon>
        <taxon>Fungi</taxon>
        <taxon>Fungi incertae sedis</taxon>
        <taxon>Chytridiomycota</taxon>
        <taxon>Chytridiomycota incertae sedis</taxon>
        <taxon>Chytridiomycetes</taxon>
        <taxon>Spizellomycetales</taxon>
        <taxon>Powellomycetaceae</taxon>
        <taxon>Geranomyces</taxon>
    </lineage>
</organism>
<feature type="domain" description="Tyrosinase copper-binding" evidence="5">
    <location>
        <begin position="101"/>
        <end position="118"/>
    </location>
</feature>
<dbReference type="Proteomes" id="UP001212152">
    <property type="component" value="Unassembled WGS sequence"/>
</dbReference>
<evidence type="ECO:0000256" key="4">
    <source>
        <dbReference type="SAM" id="SignalP"/>
    </source>
</evidence>
<accession>A0AAD5TRK7</accession>